<protein>
    <recommendedName>
        <fullName evidence="4">T9SS C-terminal target domain-containing protein</fullName>
    </recommendedName>
</protein>
<comment type="caution">
    <text evidence="2">The sequence shown here is derived from an EMBL/GenBank/DDBJ whole genome shotgun (WGS) entry which is preliminary data.</text>
</comment>
<sequence length="604" mass="63717">MKNCYLLPCFLLLCSFELTWSQVGVGTTTPASTLEVVATNPTGASTNVDGILIPRVSRQRAQNMAGTPTSTLIYVNDIASGTATGTTINVTSVGFYFFNTSGVWERISTGLNTNWSLTGNAATNPATNFIGTTDAQDLRIRTNNTNRWNISNTNNGQLQSYSLGTAALPIYSWQSDPNTGMFSSAADNLNFSTNGVQRISIGNTGNVGINIAPSTYKLDVDSGTGDAVYGHSANVGGILGRETNFSIGTPPQAISGAGVYANNPAAGYTSIFAQSTGAATVAANINYSNVWMASYNYVDNASATVNPSSSYHQLNVTSPTLGGFQSAINAYSSRGTTVGNPGYTIGVNATADAQNQDAIGVSGVAFTNAGFRFGGYFEGLSYAGVSNAYAYVGGTPNGVTARKILGTGSVSEIIPTANHGRVTLTCPESPEYWYQDYGTVEMVNGKATIVLDPILAEIIVVNDENPIRVFCTPVAMPYFNGVTVMKQTQNSIEILELNGGNHSGKLQYQLVAKPKTNYGEGRFPQAPGPSFLKADKEPIAAKASNNPQDGRSIYRWPADHEVYQYNPEDSVNIGDVIPAGPNAGKIKLGDGKYGVAVPVEKTKK</sequence>
<accession>A0A4Q1KWI8</accession>
<feature type="chain" id="PRO_5020600654" description="T9SS C-terminal target domain-containing protein" evidence="1">
    <location>
        <begin position="21"/>
        <end position="604"/>
    </location>
</feature>
<dbReference type="Proteomes" id="UP000289734">
    <property type="component" value="Unassembled WGS sequence"/>
</dbReference>
<evidence type="ECO:0000256" key="1">
    <source>
        <dbReference type="SAM" id="SignalP"/>
    </source>
</evidence>
<reference evidence="3" key="1">
    <citation type="submission" date="2019-01" db="EMBL/GenBank/DDBJ databases">
        <title>Cytophagaceae bacterium strain CAR-16.</title>
        <authorList>
            <person name="Chen W.-M."/>
        </authorList>
    </citation>
    <scope>NUCLEOTIDE SEQUENCE [LARGE SCALE GENOMIC DNA]</scope>
    <source>
        <strain evidence="3">ICH-30</strain>
    </source>
</reference>
<evidence type="ECO:0000313" key="2">
    <source>
        <dbReference type="EMBL" id="RXR34195.1"/>
    </source>
</evidence>
<evidence type="ECO:0008006" key="4">
    <source>
        <dbReference type="Google" id="ProtNLM"/>
    </source>
</evidence>
<name>A0A4Q1KWI8_9FLAO</name>
<dbReference type="OrthoDB" id="1290643at2"/>
<keyword evidence="3" id="KW-1185">Reference proteome</keyword>
<dbReference type="RefSeq" id="WP_129463480.1">
    <property type="nucleotide sequence ID" value="NZ_SBKQ01000003.1"/>
</dbReference>
<gene>
    <name evidence="2" type="ORF">EQG68_03940</name>
</gene>
<dbReference type="EMBL" id="SBKQ01000003">
    <property type="protein sequence ID" value="RXR34195.1"/>
    <property type="molecule type" value="Genomic_DNA"/>
</dbReference>
<proteinExistence type="predicted"/>
<dbReference type="AlphaFoldDB" id="A0A4Q1KWI8"/>
<keyword evidence="1" id="KW-0732">Signal</keyword>
<feature type="signal peptide" evidence="1">
    <location>
        <begin position="1"/>
        <end position="20"/>
    </location>
</feature>
<evidence type="ECO:0000313" key="3">
    <source>
        <dbReference type="Proteomes" id="UP000289734"/>
    </source>
</evidence>
<organism evidence="2 3">
    <name type="scientific">Flavobacterium piscinae</name>
    <dbReference type="NCBI Taxonomy" id="2506424"/>
    <lineage>
        <taxon>Bacteria</taxon>
        <taxon>Pseudomonadati</taxon>
        <taxon>Bacteroidota</taxon>
        <taxon>Flavobacteriia</taxon>
        <taxon>Flavobacteriales</taxon>
        <taxon>Flavobacteriaceae</taxon>
        <taxon>Flavobacterium</taxon>
    </lineage>
</organism>